<feature type="region of interest" description="Disordered" evidence="2">
    <location>
        <begin position="543"/>
        <end position="609"/>
    </location>
</feature>
<keyword evidence="1" id="KW-0175">Coiled coil</keyword>
<feature type="region of interest" description="Disordered" evidence="2">
    <location>
        <begin position="360"/>
        <end position="387"/>
    </location>
</feature>
<feature type="compositionally biased region" description="Low complexity" evidence="2">
    <location>
        <begin position="322"/>
        <end position="338"/>
    </location>
</feature>
<dbReference type="Proteomes" id="UP000738359">
    <property type="component" value="Unassembled WGS sequence"/>
</dbReference>
<feature type="compositionally biased region" description="Polar residues" evidence="2">
    <location>
        <begin position="170"/>
        <end position="182"/>
    </location>
</feature>
<feature type="coiled-coil region" evidence="1">
    <location>
        <begin position="801"/>
        <end position="850"/>
    </location>
</feature>
<proteinExistence type="predicted"/>
<feature type="compositionally biased region" description="Low complexity" evidence="2">
    <location>
        <begin position="746"/>
        <end position="774"/>
    </location>
</feature>
<feature type="region of interest" description="Disordered" evidence="2">
    <location>
        <begin position="136"/>
        <end position="255"/>
    </location>
</feature>
<evidence type="ECO:0000313" key="3">
    <source>
        <dbReference type="EMBL" id="KAF9966586.1"/>
    </source>
</evidence>
<feature type="region of interest" description="Disordered" evidence="2">
    <location>
        <begin position="270"/>
        <end position="298"/>
    </location>
</feature>
<feature type="compositionally biased region" description="Gly residues" evidence="2">
    <location>
        <begin position="568"/>
        <end position="579"/>
    </location>
</feature>
<dbReference type="EMBL" id="JAAAHY010000144">
    <property type="protein sequence ID" value="KAF9966586.1"/>
    <property type="molecule type" value="Genomic_DNA"/>
</dbReference>
<feature type="compositionally biased region" description="Low complexity" evidence="2">
    <location>
        <begin position="591"/>
        <end position="608"/>
    </location>
</feature>
<feature type="compositionally biased region" description="Low complexity" evidence="2">
    <location>
        <begin position="371"/>
        <end position="387"/>
    </location>
</feature>
<feature type="compositionally biased region" description="Low complexity" evidence="2">
    <location>
        <begin position="217"/>
        <end position="231"/>
    </location>
</feature>
<feature type="region of interest" description="Disordered" evidence="2">
    <location>
        <begin position="1"/>
        <end position="69"/>
    </location>
</feature>
<feature type="region of interest" description="Disordered" evidence="2">
    <location>
        <begin position="399"/>
        <end position="514"/>
    </location>
</feature>
<evidence type="ECO:0000313" key="4">
    <source>
        <dbReference type="Proteomes" id="UP000738359"/>
    </source>
</evidence>
<feature type="compositionally biased region" description="Basic and acidic residues" evidence="2">
    <location>
        <begin position="1"/>
        <end position="12"/>
    </location>
</feature>
<comment type="caution">
    <text evidence="3">The sequence shown here is derived from an EMBL/GenBank/DDBJ whole genome shotgun (WGS) entry which is preliminary data.</text>
</comment>
<feature type="compositionally biased region" description="Low complexity" evidence="2">
    <location>
        <begin position="488"/>
        <end position="514"/>
    </location>
</feature>
<feature type="region of interest" description="Disordered" evidence="2">
    <location>
        <begin position="879"/>
        <end position="967"/>
    </location>
</feature>
<feature type="region of interest" description="Disordered" evidence="2">
    <location>
        <begin position="322"/>
        <end position="342"/>
    </location>
</feature>
<feature type="compositionally biased region" description="Basic and acidic residues" evidence="2">
    <location>
        <begin position="45"/>
        <end position="69"/>
    </location>
</feature>
<organism evidence="3 4">
    <name type="scientific">Mortierella alpina</name>
    <name type="common">Oleaginous fungus</name>
    <name type="synonym">Mortierella renispora</name>
    <dbReference type="NCBI Taxonomy" id="64518"/>
    <lineage>
        <taxon>Eukaryota</taxon>
        <taxon>Fungi</taxon>
        <taxon>Fungi incertae sedis</taxon>
        <taxon>Mucoromycota</taxon>
        <taxon>Mortierellomycotina</taxon>
        <taxon>Mortierellomycetes</taxon>
        <taxon>Mortierellales</taxon>
        <taxon>Mortierellaceae</taxon>
        <taxon>Mortierella</taxon>
    </lineage>
</organism>
<feature type="coiled-coil region" evidence="1">
    <location>
        <begin position="637"/>
        <end position="732"/>
    </location>
</feature>
<dbReference type="OrthoDB" id="2398825at2759"/>
<evidence type="ECO:0000256" key="2">
    <source>
        <dbReference type="SAM" id="MobiDB-lite"/>
    </source>
</evidence>
<dbReference type="AlphaFoldDB" id="A0A9P6M501"/>
<reference evidence="3" key="1">
    <citation type="journal article" date="2020" name="Fungal Divers.">
        <title>Resolving the Mortierellaceae phylogeny through synthesis of multi-gene phylogenetics and phylogenomics.</title>
        <authorList>
            <person name="Vandepol N."/>
            <person name="Liber J."/>
            <person name="Desiro A."/>
            <person name="Na H."/>
            <person name="Kennedy M."/>
            <person name="Barry K."/>
            <person name="Grigoriev I.V."/>
            <person name="Miller A.N."/>
            <person name="O'Donnell K."/>
            <person name="Stajich J.E."/>
            <person name="Bonito G."/>
        </authorList>
    </citation>
    <scope>NUCLEOTIDE SEQUENCE</scope>
    <source>
        <strain evidence="3">CK1249</strain>
    </source>
</reference>
<protein>
    <submittedName>
        <fullName evidence="3">Uncharacterized protein</fullName>
    </submittedName>
</protein>
<sequence length="967" mass="104982">MSPTDRSTHSRPQDQVLVQIAPGPRPRPTSSIPLPSSPSVNTVKSEQEHDAVATNQPHKEDRLVDRRDSKSCTHQLYHIDSDPNISTHQHLAHLSPSFKDATMIDMTEYPLDRNEDKEEDITRTIKGDYQLAHYGQHHPLQSQPPHPLASNKVDTGSQKVDGASFREPSEQQSDSIFLQEQATHQHKHPSSMQHPHPNALSLPESIPAATAGGERGSVSVLQDQQQQSDVLYPQHESGELSESTTSDSTQENQPKVACTAGDQQIKLHTTPSTSALTDPPSAAITTFHSHDGGSTTTPTASAAAAAAAVAAVSIVVTGVDTKPQRQQQQQQQRPQQTQASSLFDFFRGRKTSIPKTIKTSLDSGYHRPGATNNSSSSIIISPNTTNTNTNMDTSIHYSNFKPSNPINKRETIGSLPLPTRIDRSMGASNRTSYASSHSTSSALAHSHNSSGGGGGGNLFTAADSVPSEDPTAGAKTGTSASRQVSAVSTTAILTPTPTPSSSTHTGSTVSSHSIASSAHSTLTKVAAAVVGATVGKRRPMAATGLSSSISSSGHGETDLGQTSHRLGLVGGGGGGGGGAIKASQQPPPQQPSSLQRQRQSMTTTTTRSVPELREYISQLYKTILGKDEAFEYSQKQLGLLRSELDRVRSHAEEEKKELVDEMDRTKEQIVTMEENFLLWRTKVHNDQATLQDNLLNERLDKQDRIEELEEDLNASQEEADRLRSRLLVLEYEEGYHGPSSFLPDDSVSGASSPNSSRNSSRTGSNSSHRGSSVSIAIEHGPMTVDTHRRRSADFTLLEQRAQSFEALVQDLRRTLELERQQHQRELKTIRMQSQARFDKLEHDLQAAKMEATMYAEMMHEVVAENDDLRSRVKSASRLMRRHGWTDLNKKNSGDNSNSNSSSNGGKNSSVVVSASTSRSNSQGSASDRRRHRSRPRNSDHFGFPGGMDYSDSESDDGSEDGMEEIAI</sequence>
<keyword evidence="4" id="KW-1185">Reference proteome</keyword>
<feature type="compositionally biased region" description="Polar residues" evidence="2">
    <location>
        <begin position="240"/>
        <end position="253"/>
    </location>
</feature>
<feature type="region of interest" description="Disordered" evidence="2">
    <location>
        <begin position="738"/>
        <end position="785"/>
    </location>
</feature>
<feature type="compositionally biased region" description="Acidic residues" evidence="2">
    <location>
        <begin position="950"/>
        <end position="967"/>
    </location>
</feature>
<feature type="compositionally biased region" description="Basic and acidic residues" evidence="2">
    <location>
        <begin position="883"/>
        <end position="892"/>
    </location>
</feature>
<gene>
    <name evidence="3" type="ORF">BGZ70_001895</name>
</gene>
<feature type="compositionally biased region" description="Low complexity" evidence="2">
    <location>
        <begin position="893"/>
        <end position="925"/>
    </location>
</feature>
<feature type="compositionally biased region" description="Polar residues" evidence="2">
    <location>
        <begin position="476"/>
        <end position="487"/>
    </location>
</feature>
<evidence type="ECO:0000256" key="1">
    <source>
        <dbReference type="SAM" id="Coils"/>
    </source>
</evidence>
<name>A0A9P6M501_MORAP</name>
<accession>A0A9P6M501</accession>
<feature type="compositionally biased region" description="Low complexity" evidence="2">
    <location>
        <begin position="427"/>
        <end position="449"/>
    </location>
</feature>
<feature type="compositionally biased region" description="Low complexity" evidence="2">
    <location>
        <begin position="28"/>
        <end position="39"/>
    </location>
</feature>